<dbReference type="GO" id="GO:0015667">
    <property type="term" value="F:site-specific DNA-methyltransferase (cytosine-N4-specific) activity"/>
    <property type="evidence" value="ECO:0007669"/>
    <property type="project" value="UniProtKB-EC"/>
</dbReference>
<evidence type="ECO:0000313" key="10">
    <source>
        <dbReference type="EMBL" id="NWJ43228.1"/>
    </source>
</evidence>
<dbReference type="InterPro" id="IPR002941">
    <property type="entry name" value="DNA_methylase_N4/N6"/>
</dbReference>
<dbReference type="GO" id="GO:0003677">
    <property type="term" value="F:DNA binding"/>
    <property type="evidence" value="ECO:0007669"/>
    <property type="project" value="UniProtKB-KW"/>
</dbReference>
<evidence type="ECO:0000256" key="8">
    <source>
        <dbReference type="RuleBase" id="RU362026"/>
    </source>
</evidence>
<evidence type="ECO:0000256" key="6">
    <source>
        <dbReference type="ARBA" id="ARBA00023125"/>
    </source>
</evidence>
<dbReference type="InterPro" id="IPR001091">
    <property type="entry name" value="RM_Methyltransferase"/>
</dbReference>
<protein>
    <recommendedName>
        <fullName evidence="8">Type II methyltransferase</fullName>
        <ecNumber evidence="8">2.1.1.113</ecNumber>
    </recommendedName>
    <alternativeName>
        <fullName evidence="8">N-4 cytosine-specific methyltransferase</fullName>
    </alternativeName>
</protein>
<keyword evidence="5 8" id="KW-0680">Restriction system</keyword>
<dbReference type="EC" id="2.1.1.113" evidence="8"/>
<dbReference type="PRINTS" id="PR00508">
    <property type="entry name" value="S21N4MTFRASE"/>
</dbReference>
<dbReference type="SUPFAM" id="SSF53335">
    <property type="entry name" value="S-adenosyl-L-methionine-dependent methyltransferases"/>
    <property type="match status" value="1"/>
</dbReference>
<organism evidence="10 11">
    <name type="scientific">Marine Group I thaumarchaeote</name>
    <dbReference type="NCBI Taxonomy" id="2511932"/>
    <lineage>
        <taxon>Archaea</taxon>
        <taxon>Nitrososphaerota</taxon>
        <taxon>Marine Group I</taxon>
    </lineage>
</organism>
<comment type="catalytic activity">
    <reaction evidence="7 8">
        <text>a 2'-deoxycytidine in DNA + S-adenosyl-L-methionine = an N(4)-methyl-2'-deoxycytidine in DNA + S-adenosyl-L-homocysteine + H(+)</text>
        <dbReference type="Rhea" id="RHEA:16857"/>
        <dbReference type="Rhea" id="RHEA-COMP:11369"/>
        <dbReference type="Rhea" id="RHEA-COMP:13674"/>
        <dbReference type="ChEBI" id="CHEBI:15378"/>
        <dbReference type="ChEBI" id="CHEBI:57856"/>
        <dbReference type="ChEBI" id="CHEBI:59789"/>
        <dbReference type="ChEBI" id="CHEBI:85452"/>
        <dbReference type="ChEBI" id="CHEBI:137933"/>
        <dbReference type="EC" id="2.1.1.113"/>
    </reaction>
</comment>
<evidence type="ECO:0000256" key="2">
    <source>
        <dbReference type="ARBA" id="ARBA00022603"/>
    </source>
</evidence>
<comment type="similarity">
    <text evidence="1">Belongs to the N(4)/N(6)-methyltransferase family. N(4) subfamily.</text>
</comment>
<accession>A0A7K4MNT3</accession>
<keyword evidence="3 10" id="KW-0808">Transferase</keyword>
<evidence type="ECO:0000259" key="9">
    <source>
        <dbReference type="Pfam" id="PF01555"/>
    </source>
</evidence>
<dbReference type="PROSITE" id="PS00093">
    <property type="entry name" value="N4_MTASE"/>
    <property type="match status" value="1"/>
</dbReference>
<evidence type="ECO:0000256" key="1">
    <source>
        <dbReference type="ARBA" id="ARBA00010203"/>
    </source>
</evidence>
<evidence type="ECO:0000256" key="4">
    <source>
        <dbReference type="ARBA" id="ARBA00022691"/>
    </source>
</evidence>
<sequence length="268" mass="31117">MTKNVRGFVRKMQEQSLLNSVDGVSHKVHFKSSEKMKEVKKESVQCVVTSPPYWDLKNYNVDGQIGYKESYEEYHSRLKVVWKECFRVLKKDGSFWINVHSKKHNSETYLIPLDIIRSLNKIGFFLKDILIWHKSSGIPSGEKRFGQHFEYILFFVKDKNNFKFRKESLDSIIDYKIENLTSIGDVWNIKKKAGNIGKDVPHPAIFPVEMIRRIIKVSTDKTDVVLDPFLGSGTTTLAAIELHRSSVGYELNEKDYKPLIEKVISKKL</sequence>
<dbReference type="InterPro" id="IPR029063">
    <property type="entry name" value="SAM-dependent_MTases_sf"/>
</dbReference>
<evidence type="ECO:0000256" key="5">
    <source>
        <dbReference type="ARBA" id="ARBA00022747"/>
    </source>
</evidence>
<dbReference type="GO" id="GO:0009307">
    <property type="term" value="P:DNA restriction-modification system"/>
    <property type="evidence" value="ECO:0007669"/>
    <property type="project" value="UniProtKB-KW"/>
</dbReference>
<evidence type="ECO:0000313" key="11">
    <source>
        <dbReference type="Proteomes" id="UP000523105"/>
    </source>
</evidence>
<dbReference type="AlphaFoldDB" id="A0A7K4MNT3"/>
<reference evidence="10 11" key="1">
    <citation type="journal article" date="2019" name="Environ. Microbiol.">
        <title>Genomics insights into ecotype formation of ammonia-oxidizing archaea in the deep ocean.</title>
        <authorList>
            <person name="Wang Y."/>
            <person name="Huang J.M."/>
            <person name="Cui G.J."/>
            <person name="Nunoura T."/>
            <person name="Takaki Y."/>
            <person name="Li W.L."/>
            <person name="Li J."/>
            <person name="Gao Z.M."/>
            <person name="Takai K."/>
            <person name="Zhang A.Q."/>
            <person name="Stepanauskas R."/>
        </authorList>
    </citation>
    <scope>NUCLEOTIDE SEQUENCE [LARGE SCALE GENOMIC DNA]</scope>
    <source>
        <strain evidence="10 11">L15b</strain>
    </source>
</reference>
<dbReference type="Proteomes" id="UP000523105">
    <property type="component" value="Unassembled WGS sequence"/>
</dbReference>
<feature type="domain" description="DNA methylase N-4/N-6" evidence="9">
    <location>
        <begin position="44"/>
        <end position="256"/>
    </location>
</feature>
<dbReference type="EMBL" id="JACASV010000015">
    <property type="protein sequence ID" value="NWJ43228.1"/>
    <property type="molecule type" value="Genomic_DNA"/>
</dbReference>
<dbReference type="Pfam" id="PF01555">
    <property type="entry name" value="N6_N4_Mtase"/>
    <property type="match status" value="1"/>
</dbReference>
<dbReference type="GO" id="GO:0008170">
    <property type="term" value="F:N-methyltransferase activity"/>
    <property type="evidence" value="ECO:0007669"/>
    <property type="project" value="InterPro"/>
</dbReference>
<evidence type="ECO:0000256" key="3">
    <source>
        <dbReference type="ARBA" id="ARBA00022679"/>
    </source>
</evidence>
<gene>
    <name evidence="10" type="ORF">HX837_03335</name>
</gene>
<dbReference type="InterPro" id="IPR017985">
    <property type="entry name" value="MeTrfase_CN4_CS"/>
</dbReference>
<keyword evidence="2 8" id="KW-0489">Methyltransferase</keyword>
<keyword evidence="6" id="KW-0238">DNA-binding</keyword>
<name>A0A7K4MNT3_9ARCH</name>
<proteinExistence type="inferred from homology"/>
<comment type="caution">
    <text evidence="10">The sequence shown here is derived from an EMBL/GenBank/DDBJ whole genome shotgun (WGS) entry which is preliminary data.</text>
</comment>
<keyword evidence="4 8" id="KW-0949">S-adenosyl-L-methionine</keyword>
<evidence type="ECO:0000256" key="7">
    <source>
        <dbReference type="ARBA" id="ARBA00049120"/>
    </source>
</evidence>
<dbReference type="GO" id="GO:0032259">
    <property type="term" value="P:methylation"/>
    <property type="evidence" value="ECO:0007669"/>
    <property type="project" value="UniProtKB-KW"/>
</dbReference>
<dbReference type="Gene3D" id="3.40.50.150">
    <property type="entry name" value="Vaccinia Virus protein VP39"/>
    <property type="match status" value="1"/>
</dbReference>